<dbReference type="SMART" id="SM00850">
    <property type="entry name" value="LytTR"/>
    <property type="match status" value="1"/>
</dbReference>
<proteinExistence type="predicted"/>
<comment type="caution">
    <text evidence="5">The sequence shown here is derived from an EMBL/GenBank/DDBJ whole genome shotgun (WGS) entry which is preliminary data.</text>
</comment>
<feature type="domain" description="HTH LytTR-type" evidence="4">
    <location>
        <begin position="201"/>
        <end position="303"/>
    </location>
</feature>
<keyword evidence="6" id="KW-1185">Reference proteome</keyword>
<sequence length="303" mass="35172">MDSGDKKIINVFDRFDQHRGFYTYALIALYLFINNSINASSVWMEENRDGHPNIQLWEPYVWEYSSALAILLILPLFFLLFRKMPLTFNQLPKQIAVHLLASILFSLAHVGLMVAMREGVYWFMGEDYQFSPWLREIWYEYRKDAWGYVFWLFVYHVATALYKRLKGEASLVGQQGNLDEADRQTQTTNRDDGKSPAPDFLLVKKLDKEFLVKVSDIEWLESAGNYVNLHKAGRIYPLRGTLSDTIDRLAPSGFSRLHRSYGVNLAFIDNIQYQPSGDGIVTLLSGQELTISRRYKDDLKSRL</sequence>
<dbReference type="PIRSF" id="PIRSF031767">
    <property type="entry name" value="MHYE_LytTR"/>
    <property type="match status" value="1"/>
</dbReference>
<feature type="region of interest" description="Disordered" evidence="2">
    <location>
        <begin position="176"/>
        <end position="196"/>
    </location>
</feature>
<feature type="transmembrane region" description="Helical" evidence="3">
    <location>
        <begin position="64"/>
        <end position="83"/>
    </location>
</feature>
<keyword evidence="5" id="KW-0238">DNA-binding</keyword>
<evidence type="ECO:0000256" key="1">
    <source>
        <dbReference type="ARBA" id="ARBA00023012"/>
    </source>
</evidence>
<keyword evidence="3" id="KW-0472">Membrane</keyword>
<organism evidence="5 6">
    <name type="scientific">Aliiglaciecola litoralis</name>
    <dbReference type="NCBI Taxonomy" id="582857"/>
    <lineage>
        <taxon>Bacteria</taxon>
        <taxon>Pseudomonadati</taxon>
        <taxon>Pseudomonadota</taxon>
        <taxon>Gammaproteobacteria</taxon>
        <taxon>Alteromonadales</taxon>
        <taxon>Alteromonadaceae</taxon>
        <taxon>Aliiglaciecola</taxon>
    </lineage>
</organism>
<dbReference type="PANTHER" id="PTHR37299">
    <property type="entry name" value="TRANSCRIPTIONAL REGULATOR-RELATED"/>
    <property type="match status" value="1"/>
</dbReference>
<dbReference type="GO" id="GO:0003677">
    <property type="term" value="F:DNA binding"/>
    <property type="evidence" value="ECO:0007669"/>
    <property type="project" value="UniProtKB-KW"/>
</dbReference>
<keyword evidence="3" id="KW-1133">Transmembrane helix</keyword>
<feature type="transmembrane region" description="Helical" evidence="3">
    <location>
        <begin position="21"/>
        <end position="44"/>
    </location>
</feature>
<dbReference type="RefSeq" id="WP_343856371.1">
    <property type="nucleotide sequence ID" value="NZ_BAAAFD010000001.1"/>
</dbReference>
<evidence type="ECO:0000313" key="5">
    <source>
        <dbReference type="EMBL" id="GAA0853416.1"/>
    </source>
</evidence>
<accession>A0ABN1LDD3</accession>
<dbReference type="PROSITE" id="PS50930">
    <property type="entry name" value="HTH_LYTTR"/>
    <property type="match status" value="1"/>
</dbReference>
<dbReference type="EMBL" id="BAAAFD010000001">
    <property type="protein sequence ID" value="GAA0853416.1"/>
    <property type="molecule type" value="Genomic_DNA"/>
</dbReference>
<protein>
    <submittedName>
        <fullName evidence="5">LytTR family DNA-binding domain-containing protein</fullName>
    </submittedName>
</protein>
<name>A0ABN1LDD3_9ALTE</name>
<keyword evidence="1" id="KW-0902">Two-component regulatory system</keyword>
<evidence type="ECO:0000256" key="3">
    <source>
        <dbReference type="SAM" id="Phobius"/>
    </source>
</evidence>
<dbReference type="InterPro" id="IPR046947">
    <property type="entry name" value="LytR-like"/>
</dbReference>
<dbReference type="Proteomes" id="UP001500359">
    <property type="component" value="Unassembled WGS sequence"/>
</dbReference>
<feature type="transmembrane region" description="Helical" evidence="3">
    <location>
        <begin position="95"/>
        <end position="116"/>
    </location>
</feature>
<feature type="transmembrane region" description="Helical" evidence="3">
    <location>
        <begin position="145"/>
        <end position="162"/>
    </location>
</feature>
<evidence type="ECO:0000256" key="2">
    <source>
        <dbReference type="SAM" id="MobiDB-lite"/>
    </source>
</evidence>
<dbReference type="InterPro" id="IPR012379">
    <property type="entry name" value="LytTR_MHYE"/>
</dbReference>
<dbReference type="PANTHER" id="PTHR37299:SF1">
    <property type="entry name" value="STAGE 0 SPORULATION PROTEIN A HOMOLOG"/>
    <property type="match status" value="1"/>
</dbReference>
<dbReference type="InterPro" id="IPR007492">
    <property type="entry name" value="LytTR_DNA-bd_dom"/>
</dbReference>
<dbReference type="Pfam" id="PF04397">
    <property type="entry name" value="LytTR"/>
    <property type="match status" value="1"/>
</dbReference>
<reference evidence="5 6" key="1">
    <citation type="journal article" date="2019" name="Int. J. Syst. Evol. Microbiol.">
        <title>The Global Catalogue of Microorganisms (GCM) 10K type strain sequencing project: providing services to taxonomists for standard genome sequencing and annotation.</title>
        <authorList>
            <consortium name="The Broad Institute Genomics Platform"/>
            <consortium name="The Broad Institute Genome Sequencing Center for Infectious Disease"/>
            <person name="Wu L."/>
            <person name="Ma J."/>
        </authorList>
    </citation>
    <scope>NUCLEOTIDE SEQUENCE [LARGE SCALE GENOMIC DNA]</scope>
    <source>
        <strain evidence="5 6">JCM 15896</strain>
    </source>
</reference>
<evidence type="ECO:0000313" key="6">
    <source>
        <dbReference type="Proteomes" id="UP001500359"/>
    </source>
</evidence>
<gene>
    <name evidence="5" type="ORF">GCM10009114_06130</name>
</gene>
<dbReference type="Gene3D" id="2.40.50.1020">
    <property type="entry name" value="LytTr DNA-binding domain"/>
    <property type="match status" value="1"/>
</dbReference>
<evidence type="ECO:0000259" key="4">
    <source>
        <dbReference type="PROSITE" id="PS50930"/>
    </source>
</evidence>
<keyword evidence="3" id="KW-0812">Transmembrane</keyword>